<dbReference type="EMBL" id="LT629732">
    <property type="protein sequence ID" value="SDT06271.1"/>
    <property type="molecule type" value="Genomic_DNA"/>
</dbReference>
<evidence type="ECO:0000256" key="1">
    <source>
        <dbReference type="SAM" id="Coils"/>
    </source>
</evidence>
<dbReference type="AlphaFoldDB" id="A0A1H1XB63"/>
<reference evidence="3 4" key="1">
    <citation type="submission" date="2016-10" db="EMBL/GenBank/DDBJ databases">
        <authorList>
            <person name="de Groot N.N."/>
        </authorList>
    </citation>
    <scope>NUCLEOTIDE SEQUENCE [LARGE SCALE GENOMIC DNA]</scope>
    <source>
        <strain evidence="3 4">DSM 22024</strain>
    </source>
</reference>
<dbReference type="PANTHER" id="PTHR34547:SF1">
    <property type="entry name" value="YACP-LIKE NYN DOMAIN PROTEIN"/>
    <property type="match status" value="1"/>
</dbReference>
<protein>
    <submittedName>
        <fullName evidence="3">Predicted RNA-binding protein containing a PIN domain</fullName>
    </submittedName>
</protein>
<name>A0A1H1XB63_9ACTN</name>
<gene>
    <name evidence="3" type="ORF">SAMN04489717_4891</name>
</gene>
<evidence type="ECO:0000256" key="2">
    <source>
        <dbReference type="SAM" id="MobiDB-lite"/>
    </source>
</evidence>
<dbReference type="PANTHER" id="PTHR34547">
    <property type="entry name" value="YACP-LIKE NYN DOMAIN PROTEIN"/>
    <property type="match status" value="1"/>
</dbReference>
<evidence type="ECO:0000313" key="3">
    <source>
        <dbReference type="EMBL" id="SDT06271.1"/>
    </source>
</evidence>
<accession>A0A1H1XB63</accession>
<evidence type="ECO:0000313" key="4">
    <source>
        <dbReference type="Proteomes" id="UP000198983"/>
    </source>
</evidence>
<dbReference type="STRING" id="117157.SAMN04489717_4891"/>
<keyword evidence="1" id="KW-0175">Coiled coil</keyword>
<dbReference type="RefSeq" id="WP_197681554.1">
    <property type="nucleotide sequence ID" value="NZ_LT629732.1"/>
</dbReference>
<organism evidence="3 4">
    <name type="scientific">Actinopolymorpha singaporensis</name>
    <dbReference type="NCBI Taxonomy" id="117157"/>
    <lineage>
        <taxon>Bacteria</taxon>
        <taxon>Bacillati</taxon>
        <taxon>Actinomycetota</taxon>
        <taxon>Actinomycetes</taxon>
        <taxon>Propionibacteriales</taxon>
        <taxon>Actinopolymorphaceae</taxon>
        <taxon>Actinopolymorpha</taxon>
    </lineage>
</organism>
<proteinExistence type="predicted"/>
<dbReference type="Pfam" id="PF05991">
    <property type="entry name" value="NYN_YacP"/>
    <property type="match status" value="1"/>
</dbReference>
<feature type="region of interest" description="Disordered" evidence="2">
    <location>
        <begin position="1"/>
        <end position="22"/>
    </location>
</feature>
<dbReference type="Proteomes" id="UP000198983">
    <property type="component" value="Chromosome I"/>
</dbReference>
<dbReference type="InterPro" id="IPR010298">
    <property type="entry name" value="YacP-like"/>
</dbReference>
<sequence>MSNGAAASPDRPDDLGRPLPEPVRQRVVGMASDTLGELTADEVPSALRPFARFAPGRRARLAAVPIAAAVDADAEFRARVADRIRTLVPDLAAAVAEGRRPSAVDPMDVAATAYVLRPVGWEDVVGEVLDQLERETASLAGERESESLTRLREQVAEARAGVRQERDRRRHELAALKEENATLRRTLRQARERARAAEEEAARQAELAARAREEAAADTARADAELRRLRTRIADAEAAIELSRRSAREGRDLASVRLRLLLDTLVDAAQGLRRELALPPTQSRPADSVPAREAAVGGLPSGPEGVVPLETLLTVPQVHLVVDGYNVTKTAWPTLPLETQRTRLVTALGGVAARTGAEVTCVFDGAKLAVPPPLNTPRGVRVRFSPAGISADDVIRQLVAAEPEGRPVVVVSSDREIVDGVRRSGARPVASDALVRLLAR</sequence>
<feature type="coiled-coil region" evidence="1">
    <location>
        <begin position="148"/>
        <end position="246"/>
    </location>
</feature>
<keyword evidence="4" id="KW-1185">Reference proteome</keyword>